<organism evidence="2">
    <name type="scientific">Arundo donax</name>
    <name type="common">Giant reed</name>
    <name type="synonym">Donax arundinaceus</name>
    <dbReference type="NCBI Taxonomy" id="35708"/>
    <lineage>
        <taxon>Eukaryota</taxon>
        <taxon>Viridiplantae</taxon>
        <taxon>Streptophyta</taxon>
        <taxon>Embryophyta</taxon>
        <taxon>Tracheophyta</taxon>
        <taxon>Spermatophyta</taxon>
        <taxon>Magnoliopsida</taxon>
        <taxon>Liliopsida</taxon>
        <taxon>Poales</taxon>
        <taxon>Poaceae</taxon>
        <taxon>PACMAD clade</taxon>
        <taxon>Arundinoideae</taxon>
        <taxon>Arundineae</taxon>
        <taxon>Arundo</taxon>
    </lineage>
</organism>
<feature type="region of interest" description="Disordered" evidence="1">
    <location>
        <begin position="1"/>
        <end position="24"/>
    </location>
</feature>
<protein>
    <submittedName>
        <fullName evidence="2">Uncharacterized protein</fullName>
    </submittedName>
</protein>
<sequence>MNIQRKKKSIKRPDRSALHSTGPR</sequence>
<evidence type="ECO:0000256" key="1">
    <source>
        <dbReference type="SAM" id="MobiDB-lite"/>
    </source>
</evidence>
<evidence type="ECO:0000313" key="2">
    <source>
        <dbReference type="EMBL" id="JAE00217.1"/>
    </source>
</evidence>
<proteinExistence type="predicted"/>
<name>A0A0A9EJF0_ARUDO</name>
<dbReference type="EMBL" id="GBRH01197679">
    <property type="protein sequence ID" value="JAE00217.1"/>
    <property type="molecule type" value="Transcribed_RNA"/>
</dbReference>
<dbReference type="AlphaFoldDB" id="A0A0A9EJF0"/>
<reference evidence="2" key="2">
    <citation type="journal article" date="2015" name="Data Brief">
        <title>Shoot transcriptome of the giant reed, Arundo donax.</title>
        <authorList>
            <person name="Barrero R.A."/>
            <person name="Guerrero F.D."/>
            <person name="Moolhuijzen P."/>
            <person name="Goolsby J.A."/>
            <person name="Tidwell J."/>
            <person name="Bellgard S.E."/>
            <person name="Bellgard M.I."/>
        </authorList>
    </citation>
    <scope>NUCLEOTIDE SEQUENCE</scope>
    <source>
        <tissue evidence="2">Shoot tissue taken approximately 20 cm above the soil surface</tissue>
    </source>
</reference>
<feature type="compositionally biased region" description="Basic residues" evidence="1">
    <location>
        <begin position="1"/>
        <end position="10"/>
    </location>
</feature>
<accession>A0A0A9EJF0</accession>
<reference evidence="2" key="1">
    <citation type="submission" date="2014-09" db="EMBL/GenBank/DDBJ databases">
        <authorList>
            <person name="Magalhaes I.L.F."/>
            <person name="Oliveira U."/>
            <person name="Santos F.R."/>
            <person name="Vidigal T.H.D.A."/>
            <person name="Brescovit A.D."/>
            <person name="Santos A.J."/>
        </authorList>
    </citation>
    <scope>NUCLEOTIDE SEQUENCE</scope>
    <source>
        <tissue evidence="2">Shoot tissue taken approximately 20 cm above the soil surface</tissue>
    </source>
</reference>